<dbReference type="EMBL" id="JBBPBM010000020">
    <property type="protein sequence ID" value="KAK8550859.1"/>
    <property type="molecule type" value="Genomic_DNA"/>
</dbReference>
<name>A0ABR2E0Z3_9ROSI</name>
<reference evidence="2 3" key="1">
    <citation type="journal article" date="2024" name="G3 (Bethesda)">
        <title>Genome assembly of Hibiscus sabdariffa L. provides insights into metabolisms of medicinal natural products.</title>
        <authorList>
            <person name="Kim T."/>
        </authorList>
    </citation>
    <scope>NUCLEOTIDE SEQUENCE [LARGE SCALE GENOMIC DNA]</scope>
    <source>
        <strain evidence="2">TK-2024</strain>
        <tissue evidence="2">Old leaves</tissue>
    </source>
</reference>
<evidence type="ECO:0000313" key="3">
    <source>
        <dbReference type="Proteomes" id="UP001472677"/>
    </source>
</evidence>
<feature type="transmembrane region" description="Helical" evidence="1">
    <location>
        <begin position="30"/>
        <end position="50"/>
    </location>
</feature>
<accession>A0ABR2E0Z3</accession>
<gene>
    <name evidence="2" type="ORF">V6N12_039542</name>
</gene>
<keyword evidence="1" id="KW-0472">Membrane</keyword>
<evidence type="ECO:0000256" key="1">
    <source>
        <dbReference type="SAM" id="Phobius"/>
    </source>
</evidence>
<dbReference type="Proteomes" id="UP001472677">
    <property type="component" value="Unassembled WGS sequence"/>
</dbReference>
<comment type="caution">
    <text evidence="2">The sequence shown here is derived from an EMBL/GenBank/DDBJ whole genome shotgun (WGS) entry which is preliminary data.</text>
</comment>
<proteinExistence type="predicted"/>
<sequence>MRKGKRNPKKVYSETIRIVEKSEYISIGPFIYSIVDPTVFVVVLAVQWAADTRFSFFFTEAFTFSVTDRRFALHFLYSDCGLHFERT</sequence>
<evidence type="ECO:0000313" key="2">
    <source>
        <dbReference type="EMBL" id="KAK8550859.1"/>
    </source>
</evidence>
<keyword evidence="3" id="KW-1185">Reference proteome</keyword>
<keyword evidence="1" id="KW-1133">Transmembrane helix</keyword>
<keyword evidence="1" id="KW-0812">Transmembrane</keyword>
<organism evidence="2 3">
    <name type="scientific">Hibiscus sabdariffa</name>
    <name type="common">roselle</name>
    <dbReference type="NCBI Taxonomy" id="183260"/>
    <lineage>
        <taxon>Eukaryota</taxon>
        <taxon>Viridiplantae</taxon>
        <taxon>Streptophyta</taxon>
        <taxon>Embryophyta</taxon>
        <taxon>Tracheophyta</taxon>
        <taxon>Spermatophyta</taxon>
        <taxon>Magnoliopsida</taxon>
        <taxon>eudicotyledons</taxon>
        <taxon>Gunneridae</taxon>
        <taxon>Pentapetalae</taxon>
        <taxon>rosids</taxon>
        <taxon>malvids</taxon>
        <taxon>Malvales</taxon>
        <taxon>Malvaceae</taxon>
        <taxon>Malvoideae</taxon>
        <taxon>Hibiscus</taxon>
    </lineage>
</organism>
<protein>
    <submittedName>
        <fullName evidence="2">Uncharacterized protein</fullName>
    </submittedName>
</protein>